<accession>A0A5C6ERZ5</accession>
<dbReference type="Proteomes" id="UP000317977">
    <property type="component" value="Unassembled WGS sequence"/>
</dbReference>
<keyword evidence="2" id="KW-1185">Reference proteome</keyword>
<evidence type="ECO:0000313" key="2">
    <source>
        <dbReference type="Proteomes" id="UP000317977"/>
    </source>
</evidence>
<sequence length="128" mass="14518">MVGFVDLLRHRSTMVLAVTVAALASRLLRIGFELLAERNPLTLCFTPDYFYPSGQFLDLFDEHVVDRLLLFKQQLAIEGIGSDLGNIHTRKSWSIHRKFTNTSFSLGNRVPLSKCFKKKAFSLLCKIG</sequence>
<evidence type="ECO:0000313" key="1">
    <source>
        <dbReference type="EMBL" id="TWU51405.1"/>
    </source>
</evidence>
<comment type="caution">
    <text evidence="1">The sequence shown here is derived from an EMBL/GenBank/DDBJ whole genome shotgun (WGS) entry which is preliminary data.</text>
</comment>
<organism evidence="1 2">
    <name type="scientific">Rubripirellula reticaptiva</name>
    <dbReference type="NCBI Taxonomy" id="2528013"/>
    <lineage>
        <taxon>Bacteria</taxon>
        <taxon>Pseudomonadati</taxon>
        <taxon>Planctomycetota</taxon>
        <taxon>Planctomycetia</taxon>
        <taxon>Pirellulales</taxon>
        <taxon>Pirellulaceae</taxon>
        <taxon>Rubripirellula</taxon>
    </lineage>
</organism>
<dbReference type="EMBL" id="SJPX01000003">
    <property type="protein sequence ID" value="TWU51405.1"/>
    <property type="molecule type" value="Genomic_DNA"/>
</dbReference>
<reference evidence="1 2" key="1">
    <citation type="submission" date="2019-02" db="EMBL/GenBank/DDBJ databases">
        <title>Deep-cultivation of Planctomycetes and their phenomic and genomic characterization uncovers novel biology.</title>
        <authorList>
            <person name="Wiegand S."/>
            <person name="Jogler M."/>
            <person name="Boedeker C."/>
            <person name="Pinto D."/>
            <person name="Vollmers J."/>
            <person name="Rivas-Marin E."/>
            <person name="Kohn T."/>
            <person name="Peeters S.H."/>
            <person name="Heuer A."/>
            <person name="Rast P."/>
            <person name="Oberbeckmann S."/>
            <person name="Bunk B."/>
            <person name="Jeske O."/>
            <person name="Meyerdierks A."/>
            <person name="Storesund J.E."/>
            <person name="Kallscheuer N."/>
            <person name="Luecker S."/>
            <person name="Lage O.M."/>
            <person name="Pohl T."/>
            <person name="Merkel B.J."/>
            <person name="Hornburger P."/>
            <person name="Mueller R.-W."/>
            <person name="Bruemmer F."/>
            <person name="Labrenz M."/>
            <person name="Spormann A.M."/>
            <person name="Op Den Camp H."/>
            <person name="Overmann J."/>
            <person name="Amann R."/>
            <person name="Jetten M.S.M."/>
            <person name="Mascher T."/>
            <person name="Medema M.H."/>
            <person name="Devos D.P."/>
            <person name="Kaster A.-K."/>
            <person name="Ovreas L."/>
            <person name="Rohde M."/>
            <person name="Galperin M.Y."/>
            <person name="Jogler C."/>
        </authorList>
    </citation>
    <scope>NUCLEOTIDE SEQUENCE [LARGE SCALE GENOMIC DNA]</scope>
    <source>
        <strain evidence="1 2">Poly59</strain>
    </source>
</reference>
<name>A0A5C6ERZ5_9BACT</name>
<gene>
    <name evidence="1" type="ORF">Poly59_29970</name>
</gene>
<dbReference type="AlphaFoldDB" id="A0A5C6ERZ5"/>
<protein>
    <submittedName>
        <fullName evidence="1">Uncharacterized protein</fullName>
    </submittedName>
</protein>
<proteinExistence type="predicted"/>